<dbReference type="EMBL" id="CACVBS010000002">
    <property type="protein sequence ID" value="CAA7258446.1"/>
    <property type="molecule type" value="Genomic_DNA"/>
</dbReference>
<feature type="region of interest" description="Disordered" evidence="2">
    <location>
        <begin position="68"/>
        <end position="98"/>
    </location>
</feature>
<protein>
    <submittedName>
        <fullName evidence="3">Uncharacterized protein</fullName>
    </submittedName>
</protein>
<accession>A0A8S0WBV4</accession>
<evidence type="ECO:0000313" key="4">
    <source>
        <dbReference type="Proteomes" id="UP000467700"/>
    </source>
</evidence>
<feature type="coiled-coil region" evidence="1">
    <location>
        <begin position="318"/>
        <end position="394"/>
    </location>
</feature>
<feature type="compositionally biased region" description="Basic and acidic residues" evidence="2">
    <location>
        <begin position="78"/>
        <end position="93"/>
    </location>
</feature>
<sequence length="412" mass="45576">MHRAWFTRTAVDTSSGCRITEFPGSAISLLAARRRPLLPDHYLAPLGVMLAPDLSVAVTVEEPLVPAEAASNQAGKSSTKDKTALNADGQEKTKPKRNKYPDISYEKYCKAILCNASKESREFSQHDLKTKCSKCDFQNLICEPDTDNPWRCESCSECGITCSWKKTFIVRYTSRNLGLSTKEAQQRYEWGGGRAARGQRAEEGREEERYGKARATTRKSGYTPVSVAARSIRIKAKLDQSVAECITDKESSAKSNAALEVSAPGSASLPINPLPVQTLLKVEPKVMKEPPQVSIESVDEKDYKEAVDMVLQRALMEKNTACLALARLEEDMKQKSEELEKAKGSISNLEQEKMLIKEQLAHKTEECGQLRTKLAEAETQATTQTTELKKLLATFNRQMVATLIPKAATPPA</sequence>
<dbReference type="Proteomes" id="UP000467700">
    <property type="component" value="Unassembled WGS sequence"/>
</dbReference>
<reference evidence="3 4" key="1">
    <citation type="submission" date="2020-01" db="EMBL/GenBank/DDBJ databases">
        <authorList>
            <person name="Gupta K D."/>
        </authorList>
    </citation>
    <scope>NUCLEOTIDE SEQUENCE [LARGE SCALE GENOMIC DNA]</scope>
</reference>
<feature type="compositionally biased region" description="Basic and acidic residues" evidence="2">
    <location>
        <begin position="199"/>
        <end position="211"/>
    </location>
</feature>
<evidence type="ECO:0000313" key="3">
    <source>
        <dbReference type="EMBL" id="CAA7258446.1"/>
    </source>
</evidence>
<name>A0A8S0WBV4_CYCAE</name>
<evidence type="ECO:0000256" key="2">
    <source>
        <dbReference type="SAM" id="MobiDB-lite"/>
    </source>
</evidence>
<gene>
    <name evidence="3" type="ORF">AAE3_LOCUS1087</name>
</gene>
<organism evidence="3 4">
    <name type="scientific">Cyclocybe aegerita</name>
    <name type="common">Black poplar mushroom</name>
    <name type="synonym">Agrocybe aegerita</name>
    <dbReference type="NCBI Taxonomy" id="1973307"/>
    <lineage>
        <taxon>Eukaryota</taxon>
        <taxon>Fungi</taxon>
        <taxon>Dikarya</taxon>
        <taxon>Basidiomycota</taxon>
        <taxon>Agaricomycotina</taxon>
        <taxon>Agaricomycetes</taxon>
        <taxon>Agaricomycetidae</taxon>
        <taxon>Agaricales</taxon>
        <taxon>Agaricineae</taxon>
        <taxon>Bolbitiaceae</taxon>
        <taxon>Cyclocybe</taxon>
    </lineage>
</organism>
<comment type="caution">
    <text evidence="3">The sequence shown here is derived from an EMBL/GenBank/DDBJ whole genome shotgun (WGS) entry which is preliminary data.</text>
</comment>
<feature type="region of interest" description="Disordered" evidence="2">
    <location>
        <begin position="190"/>
        <end position="217"/>
    </location>
</feature>
<keyword evidence="1" id="KW-0175">Coiled coil</keyword>
<keyword evidence="4" id="KW-1185">Reference proteome</keyword>
<dbReference type="AlphaFoldDB" id="A0A8S0WBV4"/>
<evidence type="ECO:0000256" key="1">
    <source>
        <dbReference type="SAM" id="Coils"/>
    </source>
</evidence>
<proteinExistence type="predicted"/>